<dbReference type="InterPro" id="IPR036864">
    <property type="entry name" value="Zn2-C6_fun-type_DNA-bd_sf"/>
</dbReference>
<dbReference type="InterPro" id="IPR021858">
    <property type="entry name" value="Fun_TF"/>
</dbReference>
<dbReference type="Proteomes" id="UP000285146">
    <property type="component" value="Unassembled WGS sequence"/>
</dbReference>
<dbReference type="Pfam" id="PF11951">
    <property type="entry name" value="Fungal_trans_2"/>
    <property type="match status" value="1"/>
</dbReference>
<sequence length="647" mass="70863">MVYCGKPSRGCQMCRTRRIKCDETKPTCNQCAKARRICPGYRDEFELIFRNETKATERRAQRGSRKDCAASSTTTITYSSSSSGQTTNGSSSSSSSSSSLTSTSSPSTDPLSSLVKAFNKSQPTAGEGGILPALNIPTEQLASCHFFSNFILIPQQGGTKGFMAYLQPLMRSEGQNGHLQHAFRACSLAHLGNRVRSGGGGDILDRALSEYTKALAATHTALANPESCRTDASLAAVLLLGLYENITAKERGMFSWGSHIEGAISLVKSRGRRQLRTKVGRLLFLAVRTLMIVHTLTTANAPVNGVDWWVSSDADADADADADGESASGGGGSGKTTDPAAECQRIDLKTSELRADATRLMMEAPRTPESIGLMLVLVRRAQAVDQEAVRWMRDLPEAWRFESVAWEDSVPGGDFGKAEVFPGRVDLYRDYSIAAAWNMLRGSRLILASVIVRCAAWVCSPVDYRTTPEYATAARTCVDMITDIIASVPYHLGWHLRPERRHLLQRRMSGFACGEEDSLKGLTGYYLTWPLAIVAGQDYTTDSQRAWVHGRLTYIADELGVKYARIIRQLNVRIPSMLIRRDGLMAEPYPMAHNFVKLMSAKYLPPPAGDSMSPLQQRDAAPKKPLEPTRKELLPKLKAEPVVGHTV</sequence>
<dbReference type="STRING" id="1230097.A0A423XHP9"/>
<evidence type="ECO:0000259" key="3">
    <source>
        <dbReference type="PROSITE" id="PS50048"/>
    </source>
</evidence>
<evidence type="ECO:0000256" key="1">
    <source>
        <dbReference type="ARBA" id="ARBA00023242"/>
    </source>
</evidence>
<dbReference type="InterPro" id="IPR053175">
    <property type="entry name" value="DHMBA_Reg_Transcription_Factor"/>
</dbReference>
<dbReference type="OrthoDB" id="4314040at2759"/>
<reference evidence="4 5" key="1">
    <citation type="submission" date="2015-09" db="EMBL/GenBank/DDBJ databases">
        <title>Host preference determinants of Valsa canker pathogens revealed by comparative genomics.</title>
        <authorList>
            <person name="Yin Z."/>
            <person name="Huang L."/>
        </authorList>
    </citation>
    <scope>NUCLEOTIDE SEQUENCE [LARGE SCALE GENOMIC DNA]</scope>
    <source>
        <strain evidence="4 5">SXYLt</strain>
    </source>
</reference>
<dbReference type="PROSITE" id="PS50048">
    <property type="entry name" value="ZN2_CY6_FUNGAL_2"/>
    <property type="match status" value="1"/>
</dbReference>
<dbReference type="SMART" id="SM00066">
    <property type="entry name" value="GAL4"/>
    <property type="match status" value="1"/>
</dbReference>
<dbReference type="SUPFAM" id="SSF57701">
    <property type="entry name" value="Zn2/Cys6 DNA-binding domain"/>
    <property type="match status" value="1"/>
</dbReference>
<feature type="region of interest" description="Disordered" evidence="2">
    <location>
        <begin position="76"/>
        <end position="113"/>
    </location>
</feature>
<feature type="domain" description="Zn(2)-C6 fungal-type" evidence="3">
    <location>
        <begin position="10"/>
        <end position="38"/>
    </location>
</feature>
<dbReference type="CDD" id="cd00067">
    <property type="entry name" value="GAL4"/>
    <property type="match status" value="1"/>
</dbReference>
<dbReference type="GO" id="GO:0008270">
    <property type="term" value="F:zinc ion binding"/>
    <property type="evidence" value="ECO:0007669"/>
    <property type="project" value="InterPro"/>
</dbReference>
<dbReference type="PANTHER" id="PTHR38791:SF13">
    <property type="entry name" value="ZN(2)-C6 FUNGAL-TYPE DOMAIN-CONTAINING PROTEIN"/>
    <property type="match status" value="1"/>
</dbReference>
<protein>
    <recommendedName>
        <fullName evidence="3">Zn(2)-C6 fungal-type domain-containing protein</fullName>
    </recommendedName>
</protein>
<keyword evidence="5" id="KW-1185">Reference proteome</keyword>
<accession>A0A423XHP9</accession>
<dbReference type="EMBL" id="LKEB01000008">
    <property type="protein sequence ID" value="ROW15747.1"/>
    <property type="molecule type" value="Genomic_DNA"/>
</dbReference>
<evidence type="ECO:0000256" key="2">
    <source>
        <dbReference type="SAM" id="MobiDB-lite"/>
    </source>
</evidence>
<dbReference type="GO" id="GO:0000981">
    <property type="term" value="F:DNA-binding transcription factor activity, RNA polymerase II-specific"/>
    <property type="evidence" value="ECO:0007669"/>
    <property type="project" value="InterPro"/>
</dbReference>
<name>A0A423XHP9_9PEZI</name>
<feature type="region of interest" description="Disordered" evidence="2">
    <location>
        <begin position="609"/>
        <end position="647"/>
    </location>
</feature>
<dbReference type="InParanoid" id="A0A423XHP9"/>
<evidence type="ECO:0000313" key="5">
    <source>
        <dbReference type="Proteomes" id="UP000285146"/>
    </source>
</evidence>
<feature type="compositionally biased region" description="Basic and acidic residues" evidence="2">
    <location>
        <begin position="620"/>
        <end position="639"/>
    </location>
</feature>
<proteinExistence type="predicted"/>
<dbReference type="PANTHER" id="PTHR38791">
    <property type="entry name" value="ZN(II)2CYS6 TRANSCRIPTION FACTOR (EUROFUNG)-RELATED-RELATED"/>
    <property type="match status" value="1"/>
</dbReference>
<dbReference type="PROSITE" id="PS00463">
    <property type="entry name" value="ZN2_CY6_FUNGAL_1"/>
    <property type="match status" value="1"/>
</dbReference>
<organism evidence="4 5">
    <name type="scientific">Cytospora leucostoma</name>
    <dbReference type="NCBI Taxonomy" id="1230097"/>
    <lineage>
        <taxon>Eukaryota</taxon>
        <taxon>Fungi</taxon>
        <taxon>Dikarya</taxon>
        <taxon>Ascomycota</taxon>
        <taxon>Pezizomycotina</taxon>
        <taxon>Sordariomycetes</taxon>
        <taxon>Sordariomycetidae</taxon>
        <taxon>Diaporthales</taxon>
        <taxon>Cytosporaceae</taxon>
        <taxon>Cytospora</taxon>
    </lineage>
</organism>
<keyword evidence="1" id="KW-0539">Nucleus</keyword>
<dbReference type="InterPro" id="IPR001138">
    <property type="entry name" value="Zn2Cys6_DnaBD"/>
</dbReference>
<evidence type="ECO:0000313" key="4">
    <source>
        <dbReference type="EMBL" id="ROW15747.1"/>
    </source>
</evidence>
<gene>
    <name evidence="4" type="ORF">VPNG_02043</name>
</gene>
<dbReference type="Gene3D" id="4.10.240.10">
    <property type="entry name" value="Zn(2)-C6 fungal-type DNA-binding domain"/>
    <property type="match status" value="1"/>
</dbReference>
<dbReference type="AlphaFoldDB" id="A0A423XHP9"/>
<dbReference type="Pfam" id="PF00172">
    <property type="entry name" value="Zn_clus"/>
    <property type="match status" value="1"/>
</dbReference>
<feature type="region of interest" description="Disordered" evidence="2">
    <location>
        <begin position="317"/>
        <end position="341"/>
    </location>
</feature>
<comment type="caution">
    <text evidence="4">The sequence shown here is derived from an EMBL/GenBank/DDBJ whole genome shotgun (WGS) entry which is preliminary data.</text>
</comment>